<evidence type="ECO:0000313" key="3">
    <source>
        <dbReference type="Proteomes" id="UP000276776"/>
    </source>
</evidence>
<dbReference type="AlphaFoldDB" id="A0A0N5CJ32"/>
<dbReference type="SUPFAM" id="SSF55961">
    <property type="entry name" value="Bet v1-like"/>
    <property type="match status" value="1"/>
</dbReference>
<evidence type="ECO:0000259" key="1">
    <source>
        <dbReference type="PROSITE" id="PS50848"/>
    </source>
</evidence>
<dbReference type="PANTHER" id="PTHR19308">
    <property type="entry name" value="PHOSPHATIDYLCHOLINE TRANSFER PROTEIN"/>
    <property type="match status" value="1"/>
</dbReference>
<evidence type="ECO:0000313" key="2">
    <source>
        <dbReference type="EMBL" id="VDM94804.1"/>
    </source>
</evidence>
<dbReference type="SMART" id="SM00234">
    <property type="entry name" value="START"/>
    <property type="match status" value="1"/>
</dbReference>
<dbReference type="Proteomes" id="UP000276776">
    <property type="component" value="Unassembled WGS sequence"/>
</dbReference>
<dbReference type="EMBL" id="UYYF01000001">
    <property type="protein sequence ID" value="VDM94804.1"/>
    <property type="molecule type" value="Genomic_DNA"/>
</dbReference>
<dbReference type="InterPro" id="IPR051213">
    <property type="entry name" value="START_lipid_transfer"/>
</dbReference>
<dbReference type="InterPro" id="IPR002913">
    <property type="entry name" value="START_lipid-bd_dom"/>
</dbReference>
<dbReference type="Pfam" id="PF01852">
    <property type="entry name" value="START"/>
    <property type="match status" value="1"/>
</dbReference>
<sequence>MDIGNPDRSLSRKFEVGIITKKSQGVQIDDSISRLNSVLSDDDEQEWHDAHENISIMKDVNFAGVPLRYVEKISVETFQSWEDCKAEEMPSGGLPEMSEGCPSILESPPKVVTLPESNPFTPEINHIVIEQLKYARADVQNEIWQLLLEEGSLKMYYRQLEIDGIIHDPIKAIQIVQGVSAREYIHYFFEPRYKHEWDDTLVTAKVVERISMDTVIIHQLHKKVWPAAQRESLFWSNVRYLPHEKSANALDLYLVCNHNCSLPTVPLIHNSNIRVDLTVAMLCETFIKDGEKKNVEKLERSDISCKVCYCAQVSPGGWVPASALRLIYKREYPRFLRGFTKYVIDKVATQPLII</sequence>
<proteinExistence type="predicted"/>
<reference evidence="4" key="1">
    <citation type="submission" date="2017-02" db="UniProtKB">
        <authorList>
            <consortium name="WormBaseParasite"/>
        </authorList>
    </citation>
    <scope>IDENTIFICATION</scope>
</reference>
<dbReference type="Gene3D" id="3.30.530.20">
    <property type="match status" value="1"/>
</dbReference>
<organism evidence="4">
    <name type="scientific">Thelazia callipaeda</name>
    <name type="common">Oriental eyeworm</name>
    <name type="synonym">Parasitic nematode</name>
    <dbReference type="NCBI Taxonomy" id="103827"/>
    <lineage>
        <taxon>Eukaryota</taxon>
        <taxon>Metazoa</taxon>
        <taxon>Ecdysozoa</taxon>
        <taxon>Nematoda</taxon>
        <taxon>Chromadorea</taxon>
        <taxon>Rhabditida</taxon>
        <taxon>Spirurina</taxon>
        <taxon>Spiruromorpha</taxon>
        <taxon>Thelazioidea</taxon>
        <taxon>Thelaziidae</taxon>
        <taxon>Thelazia</taxon>
    </lineage>
</organism>
<dbReference type="OrthoDB" id="2344588at2759"/>
<dbReference type="STRING" id="103827.A0A0N5CJ32"/>
<name>A0A0N5CJ32_THECL</name>
<dbReference type="PANTHER" id="PTHR19308:SF53">
    <property type="entry name" value="CERAMIDE TRANSFER PROTEIN"/>
    <property type="match status" value="1"/>
</dbReference>
<protein>
    <submittedName>
        <fullName evidence="4">START domain-containing protein</fullName>
    </submittedName>
</protein>
<dbReference type="GO" id="GO:0005737">
    <property type="term" value="C:cytoplasm"/>
    <property type="evidence" value="ECO:0007669"/>
    <property type="project" value="UniProtKB-ARBA"/>
</dbReference>
<keyword evidence="3" id="KW-1185">Reference proteome</keyword>
<dbReference type="PROSITE" id="PS50848">
    <property type="entry name" value="START"/>
    <property type="match status" value="1"/>
</dbReference>
<gene>
    <name evidence="2" type="ORF">TCLT_LOCUS21</name>
</gene>
<dbReference type="GO" id="GO:0035621">
    <property type="term" value="P:ER to Golgi ceramide transport"/>
    <property type="evidence" value="ECO:0007669"/>
    <property type="project" value="TreeGrafter"/>
</dbReference>
<accession>A0A0N5CJ32</accession>
<dbReference type="WBParaSite" id="TCLT_0000002001-mRNA-1">
    <property type="protein sequence ID" value="TCLT_0000002001-mRNA-1"/>
    <property type="gene ID" value="TCLT_0000002001"/>
</dbReference>
<evidence type="ECO:0000313" key="4">
    <source>
        <dbReference type="WBParaSite" id="TCLT_0000002001-mRNA-1"/>
    </source>
</evidence>
<dbReference type="GO" id="GO:0008289">
    <property type="term" value="F:lipid binding"/>
    <property type="evidence" value="ECO:0007669"/>
    <property type="project" value="InterPro"/>
</dbReference>
<reference evidence="2 3" key="2">
    <citation type="submission" date="2018-11" db="EMBL/GenBank/DDBJ databases">
        <authorList>
            <consortium name="Pathogen Informatics"/>
        </authorList>
    </citation>
    <scope>NUCLEOTIDE SEQUENCE [LARGE SCALE GENOMIC DNA]</scope>
</reference>
<feature type="domain" description="START" evidence="1">
    <location>
        <begin position="137"/>
        <end position="348"/>
    </location>
</feature>
<dbReference type="InterPro" id="IPR023393">
    <property type="entry name" value="START-like_dom_sf"/>
</dbReference>